<sequence length="64" mass="7868">MLDSLFIKRKIKQCLRQYEFHIEESELEVVYEELLLRIYKHQLAEDGELYEIIEDEVYEFLARG</sequence>
<dbReference type="RefSeq" id="WP_039233653.1">
    <property type="nucleotide sequence ID" value="NZ_JWIQ02000078.1"/>
</dbReference>
<comment type="caution">
    <text evidence="1">The sequence shown here is derived from an EMBL/GenBank/DDBJ whole genome shotgun (WGS) entry which is preliminary data.</text>
</comment>
<dbReference type="Proteomes" id="UP000031563">
    <property type="component" value="Unassembled WGS sequence"/>
</dbReference>
<dbReference type="EMBL" id="JWIR02000007">
    <property type="protein sequence ID" value="KKB42842.1"/>
    <property type="molecule type" value="Genomic_DNA"/>
</dbReference>
<reference evidence="1" key="1">
    <citation type="submission" date="2015-02" db="EMBL/GenBank/DDBJ databases">
        <title>Genome Assembly of Bacillaceae bacterium MTCC 8252.</title>
        <authorList>
            <person name="Verma A."/>
            <person name="Khatri I."/>
            <person name="Mual P."/>
            <person name="Subramanian S."/>
            <person name="Krishnamurthi S."/>
        </authorList>
    </citation>
    <scope>NUCLEOTIDE SEQUENCE [LARGE SCALE GENOMIC DNA]</scope>
    <source>
        <strain evidence="1">MTCC 8252</strain>
    </source>
</reference>
<keyword evidence="2" id="KW-1185">Reference proteome</keyword>
<protein>
    <submittedName>
        <fullName evidence="1">Uncharacterized protein</fullName>
    </submittedName>
</protein>
<dbReference type="STRING" id="1221996.QY95_03315"/>
<evidence type="ECO:0000313" key="2">
    <source>
        <dbReference type="Proteomes" id="UP000031563"/>
    </source>
</evidence>
<accession>A0A0F5ICE2</accession>
<gene>
    <name evidence="1" type="ORF">QY95_03315</name>
</gene>
<dbReference type="AlphaFoldDB" id="A0A0F5ICE2"/>
<evidence type="ECO:0000313" key="1">
    <source>
        <dbReference type="EMBL" id="KKB42842.1"/>
    </source>
</evidence>
<organism evidence="1 2">
    <name type="scientific">Bacillus thermotolerans</name>
    <name type="common">Quasibacillus thermotolerans</name>
    <dbReference type="NCBI Taxonomy" id="1221996"/>
    <lineage>
        <taxon>Bacteria</taxon>
        <taxon>Bacillati</taxon>
        <taxon>Bacillota</taxon>
        <taxon>Bacilli</taxon>
        <taxon>Bacillales</taxon>
        <taxon>Bacillaceae</taxon>
        <taxon>Bacillus</taxon>
    </lineage>
</organism>
<proteinExistence type="predicted"/>
<name>A0A0F5ICE2_BACTR</name>